<proteinExistence type="predicted"/>
<dbReference type="Proteomes" id="UP001469089">
    <property type="component" value="Unassembled WGS sequence"/>
</dbReference>
<dbReference type="RefSeq" id="WP_349542243.1">
    <property type="nucleotide sequence ID" value="NZ_JAOALG010000001.1"/>
</dbReference>
<accession>A0ABV1LKT3</accession>
<dbReference type="CDD" id="cd14744">
    <property type="entry name" value="PAAR_CT_2"/>
    <property type="match status" value="1"/>
</dbReference>
<protein>
    <submittedName>
        <fullName evidence="1">PAAR domain-containing protein</fullName>
    </submittedName>
</protein>
<gene>
    <name evidence="1" type="ORF">N0A02_10705</name>
</gene>
<dbReference type="EMBL" id="JAOALG010000001">
    <property type="protein sequence ID" value="MEQ5839902.1"/>
    <property type="molecule type" value="Genomic_DNA"/>
</dbReference>
<name>A0ABV1LKT3_9BURK</name>
<sequence>MRKAAIRHGDPTTTGGFVMVFSSSIYDHGTKVALNGDEATCGNCKGTFKILGTGKGMSEKGRVVVVDGDLVLCPCKKNRVVIGSNPGIFLETSGGAAVASSVTSSTQKDESNYDEEVRAIAPVAMLRGYPYAIETADGEVVSGRLDNGGRLPRVFTDASEDYTVYWGDEALAMTDGV</sequence>
<organism evidence="1 2">
    <name type="scientific">Paraburkholderia acidicola</name>
    <dbReference type="NCBI Taxonomy" id="1912599"/>
    <lineage>
        <taxon>Bacteria</taxon>
        <taxon>Pseudomonadati</taxon>
        <taxon>Pseudomonadota</taxon>
        <taxon>Betaproteobacteria</taxon>
        <taxon>Burkholderiales</taxon>
        <taxon>Burkholderiaceae</taxon>
        <taxon>Paraburkholderia</taxon>
    </lineage>
</organism>
<reference evidence="1 2" key="1">
    <citation type="journal article" date="2024" name="Chem. Sci.">
        <title>Discovery of a lagriamide polyketide by integrated genome mining, isotopic labeling, and untargeted metabolomics.</title>
        <authorList>
            <person name="Fergusson C.H."/>
            <person name="Saulog J."/>
            <person name="Paulo B.S."/>
            <person name="Wilson D.M."/>
            <person name="Liu D.Y."/>
            <person name="Morehouse N.J."/>
            <person name="Waterworth S."/>
            <person name="Barkei J."/>
            <person name="Gray C.A."/>
            <person name="Kwan J.C."/>
            <person name="Eustaquio A.S."/>
            <person name="Linington R.G."/>
        </authorList>
    </citation>
    <scope>NUCLEOTIDE SEQUENCE [LARGE SCALE GENOMIC DNA]</scope>
    <source>
        <strain evidence="1 2">RL17-338-BIF-B</strain>
    </source>
</reference>
<dbReference type="Pfam" id="PF05488">
    <property type="entry name" value="PAAR_motif"/>
    <property type="match status" value="1"/>
</dbReference>
<comment type="caution">
    <text evidence="1">The sequence shown here is derived from an EMBL/GenBank/DDBJ whole genome shotgun (WGS) entry which is preliminary data.</text>
</comment>
<evidence type="ECO:0000313" key="1">
    <source>
        <dbReference type="EMBL" id="MEQ5839902.1"/>
    </source>
</evidence>
<evidence type="ECO:0000313" key="2">
    <source>
        <dbReference type="Proteomes" id="UP001469089"/>
    </source>
</evidence>
<dbReference type="InterPro" id="IPR008727">
    <property type="entry name" value="PAAR_motif"/>
</dbReference>
<keyword evidence="2" id="KW-1185">Reference proteome</keyword>